<keyword evidence="3" id="KW-1185">Reference proteome</keyword>
<accession>B6AK65</accession>
<evidence type="ECO:0000256" key="1">
    <source>
        <dbReference type="SAM" id="MobiDB-lite"/>
    </source>
</evidence>
<dbReference type="Proteomes" id="UP000001460">
    <property type="component" value="Unassembled WGS sequence"/>
</dbReference>
<feature type="region of interest" description="Disordered" evidence="1">
    <location>
        <begin position="127"/>
        <end position="184"/>
    </location>
</feature>
<dbReference type="GeneID" id="6998095"/>
<feature type="compositionally biased region" description="Basic residues" evidence="1">
    <location>
        <begin position="137"/>
        <end position="146"/>
    </location>
</feature>
<name>B6AK65_CRYMR</name>
<organism evidence="2 3">
    <name type="scientific">Cryptosporidium muris (strain RN66)</name>
    <dbReference type="NCBI Taxonomy" id="441375"/>
    <lineage>
        <taxon>Eukaryota</taxon>
        <taxon>Sar</taxon>
        <taxon>Alveolata</taxon>
        <taxon>Apicomplexa</taxon>
        <taxon>Conoidasida</taxon>
        <taxon>Coccidia</taxon>
        <taxon>Eucoccidiorida</taxon>
        <taxon>Eimeriorina</taxon>
        <taxon>Cryptosporidiidae</taxon>
        <taxon>Cryptosporidium</taxon>
    </lineage>
</organism>
<feature type="non-terminal residue" evidence="2">
    <location>
        <position position="184"/>
    </location>
</feature>
<gene>
    <name evidence="2" type="ORF">CMU_004610</name>
</gene>
<dbReference type="AlphaFoldDB" id="B6AK65"/>
<evidence type="ECO:0000313" key="3">
    <source>
        <dbReference type="Proteomes" id="UP000001460"/>
    </source>
</evidence>
<dbReference type="EMBL" id="DS989747">
    <property type="protein sequence ID" value="EEA08606.1"/>
    <property type="molecule type" value="Genomic_DNA"/>
</dbReference>
<reference evidence="2" key="1">
    <citation type="submission" date="2008-06" db="EMBL/GenBank/DDBJ databases">
        <authorList>
            <person name="Lorenzi H."/>
            <person name="Inman J."/>
            <person name="Miller J."/>
            <person name="Schobel S."/>
            <person name="Amedeo P."/>
            <person name="Caler E.V."/>
            <person name="da Silva J."/>
        </authorList>
    </citation>
    <scope>NUCLEOTIDE SEQUENCE [LARGE SCALE GENOMIC DNA]</scope>
    <source>
        <strain evidence="2">RN66</strain>
    </source>
</reference>
<protein>
    <submittedName>
        <fullName evidence="2">Uncharacterized protein</fullName>
    </submittedName>
</protein>
<evidence type="ECO:0000313" key="2">
    <source>
        <dbReference type="EMBL" id="EEA08606.1"/>
    </source>
</evidence>
<sequence>MDQLTQTSNYDTKPMETSVNNYLDKDIPMTLENNKNINYNSSSSTNINDDNGSCNKVVPNNLPSNFRGYLHNSVNNIHSNNYYTFNTIYRTNSNINSGAPATRRSTRARKGVVSYVELEAEFDEFLESSSDEEKPVTKKRGRGRPRINRDAIIASTVPPREPSSRRKGAAMGSLIAAETKLNAG</sequence>
<proteinExistence type="predicted"/>
<dbReference type="RefSeq" id="XP_002142955.1">
    <property type="nucleotide sequence ID" value="XM_002142919.1"/>
</dbReference>
<dbReference type="VEuPathDB" id="CryptoDB:CMU_004610"/>